<keyword evidence="1" id="KW-1133">Transmembrane helix</keyword>
<feature type="transmembrane region" description="Helical" evidence="1">
    <location>
        <begin position="132"/>
        <end position="152"/>
    </location>
</feature>
<gene>
    <name evidence="2" type="ORF">ACKI1S_02370</name>
</gene>
<protein>
    <recommendedName>
        <fullName evidence="4">Integral membrane protein</fullName>
    </recommendedName>
</protein>
<keyword evidence="1" id="KW-0812">Transmembrane</keyword>
<accession>A0ABW9IAC2</accession>
<keyword evidence="1" id="KW-0472">Membrane</keyword>
<evidence type="ECO:0000313" key="2">
    <source>
        <dbReference type="EMBL" id="MFM9644987.1"/>
    </source>
</evidence>
<dbReference type="EMBL" id="JBJVNE010000001">
    <property type="protein sequence ID" value="MFM9644987.1"/>
    <property type="molecule type" value="Genomic_DNA"/>
</dbReference>
<feature type="transmembrane region" description="Helical" evidence="1">
    <location>
        <begin position="40"/>
        <end position="57"/>
    </location>
</feature>
<evidence type="ECO:0000256" key="1">
    <source>
        <dbReference type="SAM" id="Phobius"/>
    </source>
</evidence>
<reference evidence="2 3" key="1">
    <citation type="submission" date="2024-12" db="EMBL/GenBank/DDBJ databases">
        <title>Forecasting of Potato common scab and diversities of Pathogenic streptomyces spp. in china.</title>
        <authorList>
            <person name="Handique U."/>
            <person name="Wu J."/>
        </authorList>
    </citation>
    <scope>NUCLEOTIDE SEQUENCE [LARGE SCALE GENOMIC DNA]</scope>
    <source>
        <strain evidence="2 3">ZRIMU1585</strain>
    </source>
</reference>
<evidence type="ECO:0000313" key="3">
    <source>
        <dbReference type="Proteomes" id="UP001631993"/>
    </source>
</evidence>
<keyword evidence="3" id="KW-1185">Reference proteome</keyword>
<sequence>MSRGVPAPSTDDVTESKILLAEYGCLKEEQKTRIGFRDNLLYFTLAATTAVVAITAQSGQSRLLLSVPAICLILGWTYLVNDEKISAIGYYVRDRLGPRLEELTSAHGAVFGWEIYHRNVAGRTARKRLQTAVDLFTYLVLPMVCTAAFWISPVVQPLLLLASLGQTLALAVLGWQFLCRRER</sequence>
<feature type="transmembrane region" description="Helical" evidence="1">
    <location>
        <begin position="63"/>
        <end position="80"/>
    </location>
</feature>
<feature type="transmembrane region" description="Helical" evidence="1">
    <location>
        <begin position="158"/>
        <end position="178"/>
    </location>
</feature>
<comment type="caution">
    <text evidence="2">The sequence shown here is derived from an EMBL/GenBank/DDBJ whole genome shotgun (WGS) entry which is preliminary data.</text>
</comment>
<dbReference type="RefSeq" id="WP_409085360.1">
    <property type="nucleotide sequence ID" value="NZ_JBJVMW010000021.1"/>
</dbReference>
<dbReference type="Proteomes" id="UP001631993">
    <property type="component" value="Unassembled WGS sequence"/>
</dbReference>
<proteinExistence type="predicted"/>
<evidence type="ECO:0008006" key="4">
    <source>
        <dbReference type="Google" id="ProtNLM"/>
    </source>
</evidence>
<name>A0ABW9IAC2_STRGJ</name>
<organism evidence="2 3">
    <name type="scientific">Streptomyces galilaeus</name>
    <dbReference type="NCBI Taxonomy" id="33899"/>
    <lineage>
        <taxon>Bacteria</taxon>
        <taxon>Bacillati</taxon>
        <taxon>Actinomycetota</taxon>
        <taxon>Actinomycetes</taxon>
        <taxon>Kitasatosporales</taxon>
        <taxon>Streptomycetaceae</taxon>
        <taxon>Streptomyces</taxon>
    </lineage>
</organism>